<dbReference type="InterPro" id="IPR018060">
    <property type="entry name" value="HTH_AraC"/>
</dbReference>
<dbReference type="SUPFAM" id="SSF46689">
    <property type="entry name" value="Homeodomain-like"/>
    <property type="match status" value="1"/>
</dbReference>
<dbReference type="PANTHER" id="PTHR43280">
    <property type="entry name" value="ARAC-FAMILY TRANSCRIPTIONAL REGULATOR"/>
    <property type="match status" value="1"/>
</dbReference>
<dbReference type="Pfam" id="PF12833">
    <property type="entry name" value="HTH_18"/>
    <property type="match status" value="1"/>
</dbReference>
<protein>
    <recommendedName>
        <fullName evidence="4">HTH araC/xylS-type domain-containing protein</fullName>
    </recommendedName>
</protein>
<reference evidence="6" key="1">
    <citation type="submission" date="2016-04" db="EMBL/GenBank/DDBJ databases">
        <title>Complete Genome Sequences of Twelve Strains of a Stable Defined Moderately Diverse Mouse Microbiota 2 (sDMDMm2).</title>
        <authorList>
            <person name="Uchimura Y."/>
            <person name="Wyss M."/>
            <person name="Brugiroux S."/>
            <person name="Limenitakis J.P."/>
            <person name="Stecher B."/>
            <person name="McCoy K.D."/>
            <person name="Macpherson A.J."/>
        </authorList>
    </citation>
    <scope>NUCLEOTIDE SEQUENCE [LARGE SCALE GENOMIC DNA]</scope>
    <source>
        <strain evidence="6">YL27</strain>
    </source>
</reference>
<gene>
    <name evidence="5" type="ORF">A4V02_06555</name>
</gene>
<dbReference type="GO" id="GO:0003700">
    <property type="term" value="F:DNA-binding transcription factor activity"/>
    <property type="evidence" value="ECO:0007669"/>
    <property type="project" value="InterPro"/>
</dbReference>
<dbReference type="GO" id="GO:0043565">
    <property type="term" value="F:sequence-specific DNA binding"/>
    <property type="evidence" value="ECO:0007669"/>
    <property type="project" value="InterPro"/>
</dbReference>
<keyword evidence="1" id="KW-0805">Transcription regulation</keyword>
<evidence type="ECO:0000313" key="6">
    <source>
        <dbReference type="Proteomes" id="UP000186351"/>
    </source>
</evidence>
<keyword evidence="2" id="KW-0238">DNA-binding</keyword>
<dbReference type="Pfam" id="PF02311">
    <property type="entry name" value="AraC_binding"/>
    <property type="match status" value="1"/>
</dbReference>
<accession>A0A1B1S9E5</accession>
<evidence type="ECO:0000259" key="4">
    <source>
        <dbReference type="PROSITE" id="PS01124"/>
    </source>
</evidence>
<dbReference type="RefSeq" id="WP_068960740.1">
    <property type="nucleotide sequence ID" value="NZ_CAJTAP010000012.1"/>
</dbReference>
<evidence type="ECO:0000256" key="1">
    <source>
        <dbReference type="ARBA" id="ARBA00023015"/>
    </source>
</evidence>
<evidence type="ECO:0000256" key="2">
    <source>
        <dbReference type="ARBA" id="ARBA00023125"/>
    </source>
</evidence>
<dbReference type="InterPro" id="IPR003313">
    <property type="entry name" value="AraC-bd"/>
</dbReference>
<dbReference type="STRING" id="1796646.A4V02_06555"/>
<dbReference type="InterPro" id="IPR009057">
    <property type="entry name" value="Homeodomain-like_sf"/>
</dbReference>
<sequence>MEIKTIDHIPAGSPIAGNIDNIAIFSDVSKIKGLRFPLRIDFFLSILCEHGSLTINYDNRSHTLTANSLIVMRPGHVFHSYTPSPDFSGHAIMVSTRFFGETIPGLTQILPSLTHFHDHPVISLTSSDVAQQIEIRNLIQRRAYGITNNGFRTDIVRSLLEALFFETLSLYSSHMGDRTPSSMRRKDALLFGFIQLVEENFHAERSVAYYAERLFVSPKHLSAMIKEASGRTAGDWIDSYVVMEAKKLLRNTGMTIQEISTRLNFANQSFFGKYFKHLTGVSPRQYRSYPNDK</sequence>
<keyword evidence="3" id="KW-0804">Transcription</keyword>
<dbReference type="SMART" id="SM00342">
    <property type="entry name" value="HTH_ARAC"/>
    <property type="match status" value="1"/>
</dbReference>
<dbReference type="OrthoDB" id="1372329at2"/>
<evidence type="ECO:0000256" key="3">
    <source>
        <dbReference type="ARBA" id="ARBA00023163"/>
    </source>
</evidence>
<organism evidence="5 6">
    <name type="scientific">Muribaculum intestinale</name>
    <dbReference type="NCBI Taxonomy" id="1796646"/>
    <lineage>
        <taxon>Bacteria</taxon>
        <taxon>Pseudomonadati</taxon>
        <taxon>Bacteroidota</taxon>
        <taxon>Bacteroidia</taxon>
        <taxon>Bacteroidales</taxon>
        <taxon>Muribaculaceae</taxon>
        <taxon>Muribaculum</taxon>
    </lineage>
</organism>
<dbReference type="PANTHER" id="PTHR43280:SF32">
    <property type="entry name" value="TRANSCRIPTIONAL REGULATORY PROTEIN"/>
    <property type="match status" value="1"/>
</dbReference>
<dbReference type="GeneID" id="65536512"/>
<dbReference type="PROSITE" id="PS01124">
    <property type="entry name" value="HTH_ARAC_FAMILY_2"/>
    <property type="match status" value="1"/>
</dbReference>
<feature type="domain" description="HTH araC/xylS-type" evidence="4">
    <location>
        <begin position="191"/>
        <end position="289"/>
    </location>
</feature>
<dbReference type="Gene3D" id="1.10.10.60">
    <property type="entry name" value="Homeodomain-like"/>
    <property type="match status" value="1"/>
</dbReference>
<name>A0A1B1S9E5_9BACT</name>
<proteinExistence type="predicted"/>
<accession>A0A1Z2XJ87</accession>
<dbReference type="KEGG" id="pary:A4V02_06555"/>
<keyword evidence="6" id="KW-1185">Reference proteome</keyword>
<dbReference type="InterPro" id="IPR037923">
    <property type="entry name" value="HTH-like"/>
</dbReference>
<dbReference type="EMBL" id="CP015402">
    <property type="protein sequence ID" value="ANU63413.1"/>
    <property type="molecule type" value="Genomic_DNA"/>
</dbReference>
<evidence type="ECO:0000313" key="5">
    <source>
        <dbReference type="EMBL" id="ANU63413.1"/>
    </source>
</evidence>
<dbReference type="AlphaFoldDB" id="A0A1B1S9E5"/>
<dbReference type="SUPFAM" id="SSF51215">
    <property type="entry name" value="Regulatory protein AraC"/>
    <property type="match status" value="1"/>
</dbReference>
<dbReference type="Proteomes" id="UP000186351">
    <property type="component" value="Chromosome"/>
</dbReference>